<dbReference type="AlphaFoldDB" id="A0AAU9L873"/>
<proteinExistence type="predicted"/>
<comment type="caution">
    <text evidence="1">The sequence shown here is derived from an EMBL/GenBank/DDBJ whole genome shotgun (WGS) entry which is preliminary data.</text>
</comment>
<dbReference type="EMBL" id="CAKKTJ010000293">
    <property type="protein sequence ID" value="CAH0479117.1"/>
    <property type="molecule type" value="Genomic_DNA"/>
</dbReference>
<organism evidence="1 2">
    <name type="scientific">Peronospora belbahrii</name>
    <dbReference type="NCBI Taxonomy" id="622444"/>
    <lineage>
        <taxon>Eukaryota</taxon>
        <taxon>Sar</taxon>
        <taxon>Stramenopiles</taxon>
        <taxon>Oomycota</taxon>
        <taxon>Peronosporomycetes</taxon>
        <taxon>Peronosporales</taxon>
        <taxon>Peronosporaceae</taxon>
        <taxon>Peronospora</taxon>
    </lineage>
</organism>
<evidence type="ECO:0000313" key="2">
    <source>
        <dbReference type="Proteomes" id="UP001160483"/>
    </source>
</evidence>
<name>A0AAU9L873_9STRA</name>
<gene>
    <name evidence="1" type="ORF">PBS003_LOCUS5782</name>
</gene>
<protein>
    <submittedName>
        <fullName evidence="1">Uncharacterized protein</fullName>
    </submittedName>
</protein>
<accession>A0AAU9L873</accession>
<sequence length="760" mass="85946">MEEDSWNQKWDFLLPWCQRISWRLQYVKGMIQDAPGQHFEGIKVHLPSFGSWNEEHNKLKTSIQYVRETLSLLAAVAHVDNTMWKKLLLQCTDFDVDNEEAGYEGIVMPRFQLAVDDNGPDNDYHLLTGIMEFCGTVQYTSQSAEYKEALARIFAMNDTKSSSMSMEIEIPITVQLGPWMAYSSNDMLTYLRKLQNTVRMIRTQWQQYRNWEQFSLSTVFALESIIVDLRDFSICTGLAELVESLACDGIRVSGLALRQDEFESELTSNGNIEKAHITVGKLMFGLFGGAKPMEWEDCGVEATSITGPLAAEYGYANQLASKSVHFDCEAMENWVFERMCSAVAVNQTTEHLSLGLELDGGENNDQDGYRAHSCWRWQWIIFACFSEKARLHSRLKSLALHNAVITLEAVKSMAVVLAGEGPEEYLLGYSCCTSEELVDTCIQAGSPIELLSVRMDDEDAFSTGRSFTLDREITGVRRMTKLDQNDCATVLVPGFGRCQVQRKNLVYRKLTLPSNSLAGTTSLAIKFSEDPDPDILQGLLLLVGVSLTHLALKFESFNTSELEGIVASCPNLVELAVSTDTIEIRFCLRGNKYRDMALHDKSCLCFSNVEGIAEALCDYEYPLTKCVRRLRVRIPDDPFDKCCGVLLRMLEMNYTLECVDVIAPCSHMKHYDTFKAHHLEPLSLKKSALSMDCKVAFLSVIGAKNGELVNKKRRKDPSLLPMLDQNVLRSIFEYATPHMSRQVYFRQYNLFKTGHAYTPI</sequence>
<dbReference type="Proteomes" id="UP001160483">
    <property type="component" value="Unassembled WGS sequence"/>
</dbReference>
<evidence type="ECO:0000313" key="1">
    <source>
        <dbReference type="EMBL" id="CAH0479117.1"/>
    </source>
</evidence>
<reference evidence="1" key="1">
    <citation type="submission" date="2021-11" db="EMBL/GenBank/DDBJ databases">
        <authorList>
            <person name="Islam A."/>
            <person name="Islam S."/>
            <person name="Flora M.S."/>
            <person name="Rahman M."/>
            <person name="Ziaur R.M."/>
            <person name="Epstein J.H."/>
            <person name="Hassan M."/>
            <person name="Klassen M."/>
            <person name="Woodard K."/>
            <person name="Webb A."/>
            <person name="Webby R.J."/>
            <person name="El Zowalaty M.E."/>
        </authorList>
    </citation>
    <scope>NUCLEOTIDE SEQUENCE</scope>
    <source>
        <strain evidence="1">Pbs3</strain>
    </source>
</reference>